<feature type="non-terminal residue" evidence="1">
    <location>
        <position position="1"/>
    </location>
</feature>
<evidence type="ECO:0000313" key="1">
    <source>
        <dbReference type="EMBL" id="MEQ2223107.1"/>
    </source>
</evidence>
<gene>
    <name evidence="1" type="ORF">ILYODFUR_033434</name>
</gene>
<comment type="caution">
    <text evidence="1">The sequence shown here is derived from an EMBL/GenBank/DDBJ whole genome shotgun (WGS) entry which is preliminary data.</text>
</comment>
<proteinExistence type="predicted"/>
<protein>
    <submittedName>
        <fullName evidence="1">Uncharacterized protein</fullName>
    </submittedName>
</protein>
<organism evidence="1 2">
    <name type="scientific">Ilyodon furcidens</name>
    <name type="common">goldbreast splitfin</name>
    <dbReference type="NCBI Taxonomy" id="33524"/>
    <lineage>
        <taxon>Eukaryota</taxon>
        <taxon>Metazoa</taxon>
        <taxon>Chordata</taxon>
        <taxon>Craniata</taxon>
        <taxon>Vertebrata</taxon>
        <taxon>Euteleostomi</taxon>
        <taxon>Actinopterygii</taxon>
        <taxon>Neopterygii</taxon>
        <taxon>Teleostei</taxon>
        <taxon>Neoteleostei</taxon>
        <taxon>Acanthomorphata</taxon>
        <taxon>Ovalentaria</taxon>
        <taxon>Atherinomorphae</taxon>
        <taxon>Cyprinodontiformes</taxon>
        <taxon>Goodeidae</taxon>
        <taxon>Ilyodon</taxon>
    </lineage>
</organism>
<keyword evidence="2" id="KW-1185">Reference proteome</keyword>
<evidence type="ECO:0000313" key="2">
    <source>
        <dbReference type="Proteomes" id="UP001482620"/>
    </source>
</evidence>
<name>A0ABV0SSY6_9TELE</name>
<sequence>IEEIQHQEHFHLRSALELDGKQPKLFQQRQDLHTLDLTSLQQRIQMMEGFQKQLKLRSFLKGKEEEVKLLITRYVTY</sequence>
<dbReference type="Proteomes" id="UP001482620">
    <property type="component" value="Unassembled WGS sequence"/>
</dbReference>
<reference evidence="1 2" key="1">
    <citation type="submission" date="2021-06" db="EMBL/GenBank/DDBJ databases">
        <authorList>
            <person name="Palmer J.M."/>
        </authorList>
    </citation>
    <scope>NUCLEOTIDE SEQUENCE [LARGE SCALE GENOMIC DNA]</scope>
    <source>
        <strain evidence="2">if_2019</strain>
        <tissue evidence="1">Muscle</tissue>
    </source>
</reference>
<accession>A0ABV0SSY6</accession>
<dbReference type="EMBL" id="JAHRIQ010005688">
    <property type="protein sequence ID" value="MEQ2223107.1"/>
    <property type="molecule type" value="Genomic_DNA"/>
</dbReference>